<feature type="transmembrane region" description="Helical" evidence="8">
    <location>
        <begin position="204"/>
        <end position="223"/>
    </location>
</feature>
<dbReference type="eggNOG" id="COG0679">
    <property type="taxonomic scope" value="Bacteria"/>
</dbReference>
<dbReference type="InterPro" id="IPR004776">
    <property type="entry name" value="Mem_transp_PIN-like"/>
</dbReference>
<evidence type="ECO:0000256" key="8">
    <source>
        <dbReference type="SAM" id="Phobius"/>
    </source>
</evidence>
<feature type="transmembrane region" description="Helical" evidence="8">
    <location>
        <begin position="12"/>
        <end position="31"/>
    </location>
</feature>
<name>C9MWH2_9FUSO</name>
<feature type="transmembrane region" description="Helical" evidence="8">
    <location>
        <begin position="235"/>
        <end position="255"/>
    </location>
</feature>
<proteinExistence type="inferred from homology"/>
<evidence type="ECO:0000256" key="4">
    <source>
        <dbReference type="ARBA" id="ARBA00022475"/>
    </source>
</evidence>
<dbReference type="Pfam" id="PF03547">
    <property type="entry name" value="Mem_trans"/>
    <property type="match status" value="1"/>
</dbReference>
<comment type="subcellular location">
    <subcellularLocation>
        <location evidence="1">Cell membrane</location>
        <topology evidence="1">Multi-pass membrane protein</topology>
    </subcellularLocation>
</comment>
<keyword evidence="4" id="KW-1003">Cell membrane</keyword>
<dbReference type="EMBL" id="ACVB02000008">
    <property type="protein sequence ID" value="EEX74838.1"/>
    <property type="molecule type" value="Genomic_DNA"/>
</dbReference>
<dbReference type="AlphaFoldDB" id="C9MWH2"/>
<keyword evidence="5 8" id="KW-0812">Transmembrane</keyword>
<keyword evidence="6 8" id="KW-1133">Transmembrane helix</keyword>
<comment type="similarity">
    <text evidence="2">Belongs to the auxin efflux carrier (TC 2.A.69) family.</text>
</comment>
<evidence type="ECO:0000256" key="7">
    <source>
        <dbReference type="ARBA" id="ARBA00023136"/>
    </source>
</evidence>
<dbReference type="PANTHER" id="PTHR36838">
    <property type="entry name" value="AUXIN EFFLUX CARRIER FAMILY PROTEIN"/>
    <property type="match status" value="1"/>
</dbReference>
<evidence type="ECO:0000256" key="2">
    <source>
        <dbReference type="ARBA" id="ARBA00010145"/>
    </source>
</evidence>
<dbReference type="HOGENOM" id="CLU_056175_3_0_0"/>
<dbReference type="InterPro" id="IPR038770">
    <property type="entry name" value="Na+/solute_symporter_sf"/>
</dbReference>
<evidence type="ECO:0000256" key="5">
    <source>
        <dbReference type="ARBA" id="ARBA00022692"/>
    </source>
</evidence>
<dbReference type="Gene3D" id="1.20.1530.20">
    <property type="match status" value="1"/>
</dbReference>
<keyword evidence="3" id="KW-0813">Transport</keyword>
<dbReference type="GO" id="GO:0005886">
    <property type="term" value="C:plasma membrane"/>
    <property type="evidence" value="ECO:0007669"/>
    <property type="project" value="UniProtKB-SubCell"/>
</dbReference>
<accession>C9MWH2</accession>
<dbReference type="STRING" id="634994.GCWU000323_00893"/>
<reference evidence="9 10" key="1">
    <citation type="submission" date="2009-09" db="EMBL/GenBank/DDBJ databases">
        <authorList>
            <person name="Weinstock G."/>
            <person name="Sodergren E."/>
            <person name="Clifton S."/>
            <person name="Fulton L."/>
            <person name="Fulton B."/>
            <person name="Courtney L."/>
            <person name="Fronick C."/>
            <person name="Harrison M."/>
            <person name="Strong C."/>
            <person name="Farmer C."/>
            <person name="Delahaunty K."/>
            <person name="Markovic C."/>
            <person name="Hall O."/>
            <person name="Minx P."/>
            <person name="Tomlinson C."/>
            <person name="Mitreva M."/>
            <person name="Nelson J."/>
            <person name="Hou S."/>
            <person name="Wollam A."/>
            <person name="Pepin K.H."/>
            <person name="Johnson M."/>
            <person name="Bhonagiri V."/>
            <person name="Nash W.E."/>
            <person name="Warren W."/>
            <person name="Chinwalla A."/>
            <person name="Mardis E.R."/>
            <person name="Wilson R.K."/>
        </authorList>
    </citation>
    <scope>NUCLEOTIDE SEQUENCE [LARGE SCALE GENOMIC DNA]</scope>
    <source>
        <strain evidence="9 10">F0254</strain>
    </source>
</reference>
<keyword evidence="7 8" id="KW-0472">Membrane</keyword>
<feature type="transmembrane region" description="Helical" evidence="8">
    <location>
        <begin position="175"/>
        <end position="192"/>
    </location>
</feature>
<comment type="caution">
    <text evidence="9">The sequence shown here is derived from an EMBL/GenBank/DDBJ whole genome shotgun (WGS) entry which is preliminary data.</text>
</comment>
<evidence type="ECO:0000313" key="10">
    <source>
        <dbReference type="Proteomes" id="UP000006233"/>
    </source>
</evidence>
<organism evidence="9 10">
    <name type="scientific">Leptotrichia hofstadii F0254</name>
    <dbReference type="NCBI Taxonomy" id="634994"/>
    <lineage>
        <taxon>Bacteria</taxon>
        <taxon>Fusobacteriati</taxon>
        <taxon>Fusobacteriota</taxon>
        <taxon>Fusobacteriia</taxon>
        <taxon>Fusobacteriales</taxon>
        <taxon>Leptotrichiaceae</taxon>
        <taxon>Leptotrichia</taxon>
    </lineage>
</organism>
<dbReference type="Proteomes" id="UP000006233">
    <property type="component" value="Unassembled WGS sequence"/>
</dbReference>
<dbReference type="GO" id="GO:0055085">
    <property type="term" value="P:transmembrane transport"/>
    <property type="evidence" value="ECO:0007669"/>
    <property type="project" value="InterPro"/>
</dbReference>
<feature type="transmembrane region" description="Helical" evidence="8">
    <location>
        <begin position="75"/>
        <end position="97"/>
    </location>
</feature>
<dbReference type="PANTHER" id="PTHR36838:SF4">
    <property type="entry name" value="AUXIN EFFLUX CARRIER FAMILY PROTEIN"/>
    <property type="match status" value="1"/>
</dbReference>
<feature type="transmembrane region" description="Helical" evidence="8">
    <location>
        <begin position="291"/>
        <end position="315"/>
    </location>
</feature>
<feature type="transmembrane region" description="Helical" evidence="8">
    <location>
        <begin position="109"/>
        <end position="127"/>
    </location>
</feature>
<evidence type="ECO:0000256" key="1">
    <source>
        <dbReference type="ARBA" id="ARBA00004651"/>
    </source>
</evidence>
<sequence length="321" mass="35642">MWKLRRKMEELIFCLNATMPVFLLMILGYIFRKIGIMDLEFADKMNRFVFLALLPVLLFKELSLSDFSAIWDLKYLMFCFFATFFSIMIMCIISLFLKNKSIRGEFIQAGFRSSAALLAYAFVQNVYGEAKIVALMVIGAVPLYNIASVVILMLLRPKQGRLNRVILKNTLKGVMKNPLILGILAGMIWALLKIPQPVIMKKSISTFSAAATPLGLLALGASFDVREVFSKIKIVLVSSSFKLLILTAIFLPIAIKFGFKDEKLVAVLGMLGSPTTPTSFTMARGMGHNGAVTSGTVMITTIMSIFTLTGWLYILKIAGLV</sequence>
<evidence type="ECO:0000256" key="6">
    <source>
        <dbReference type="ARBA" id="ARBA00022989"/>
    </source>
</evidence>
<feature type="transmembrane region" description="Helical" evidence="8">
    <location>
        <begin position="133"/>
        <end position="155"/>
    </location>
</feature>
<evidence type="ECO:0000256" key="3">
    <source>
        <dbReference type="ARBA" id="ARBA00022448"/>
    </source>
</evidence>
<evidence type="ECO:0000313" key="9">
    <source>
        <dbReference type="EMBL" id="EEX74838.1"/>
    </source>
</evidence>
<protein>
    <submittedName>
        <fullName evidence="9">Transporter, auxin efflux carrier (AEC) family protein</fullName>
    </submittedName>
</protein>
<gene>
    <name evidence="9" type="ORF">GCWU000323_00893</name>
</gene>